<comment type="caution">
    <text evidence="1">The sequence shown here is derived from an EMBL/GenBank/DDBJ whole genome shotgun (WGS) entry which is preliminary data.</text>
</comment>
<keyword evidence="2" id="KW-1185">Reference proteome</keyword>
<evidence type="ECO:0000313" key="2">
    <source>
        <dbReference type="Proteomes" id="UP000798662"/>
    </source>
</evidence>
<evidence type="ECO:0000313" key="1">
    <source>
        <dbReference type="EMBL" id="KAK1859247.1"/>
    </source>
</evidence>
<sequence>MTLPALRARVAFSAVRPPVLVPNASALSSAKTVIAAVAASSNPAALCRVIATSEAAGGTAGGAAVDGAGGTSVKATSEVAVEAADEAADGSTGGTAGKAAGRSGGGTADKSTTGSGDSTADGNARPYAAVGQGVVADATAASRTVTGSDSAKTSGSDADGDNTTAAGAVEAQAGAVDEAGANVRSATATDDARADEAVAGTGSGSDVVLGYLAAYVRVKALPTWKSPRSKKSPAPAWTMANPFGTVTVDKNRSLWCPQVCMSDIKPAFEVPALASGRLKLGSVDDTLVVTALAVIKRKSIADIIAELMVLCSIETDMSRIIDGTLEASFEARPARHSSLVQCRLDIQPESANADGVQRDAAGGGRTPAAAVAEADSAAGAVLLANVDGEQPGALPPGSAAAAAGEDAVVGDGGAPPGAVLLQEPLSCAGASAELTVRVQMAMGCAVGRKVNVQALAVVGRGRGLAVLAQRVEKELLVTVTASGRTPTL</sequence>
<proteinExistence type="predicted"/>
<dbReference type="Proteomes" id="UP000798662">
    <property type="component" value="Chromosome 1"/>
</dbReference>
<organism evidence="1 2">
    <name type="scientific">Pyropia yezoensis</name>
    <name type="common">Susabi-nori</name>
    <name type="synonym">Porphyra yezoensis</name>
    <dbReference type="NCBI Taxonomy" id="2788"/>
    <lineage>
        <taxon>Eukaryota</taxon>
        <taxon>Rhodophyta</taxon>
        <taxon>Bangiophyceae</taxon>
        <taxon>Bangiales</taxon>
        <taxon>Bangiaceae</taxon>
        <taxon>Pyropia</taxon>
    </lineage>
</organism>
<reference evidence="1" key="1">
    <citation type="submission" date="2019-11" db="EMBL/GenBank/DDBJ databases">
        <title>Nori genome reveals adaptations in red seaweeds to the harsh intertidal environment.</title>
        <authorList>
            <person name="Wang D."/>
            <person name="Mao Y."/>
        </authorList>
    </citation>
    <scope>NUCLEOTIDE SEQUENCE</scope>
    <source>
        <tissue evidence="1">Gametophyte</tissue>
    </source>
</reference>
<dbReference type="EMBL" id="CM020618">
    <property type="protein sequence ID" value="KAK1859247.1"/>
    <property type="molecule type" value="Genomic_DNA"/>
</dbReference>
<name>A0ACC3BMW9_PYRYE</name>
<protein>
    <submittedName>
        <fullName evidence="1">Uncharacterized protein</fullName>
    </submittedName>
</protein>
<accession>A0ACC3BMW9</accession>
<gene>
    <name evidence="1" type="ORF">I4F81_001844</name>
</gene>